<protein>
    <submittedName>
        <fullName evidence="1">Uncharacterized protein</fullName>
    </submittedName>
</protein>
<name>A0A3N4IA48_ASCIM</name>
<keyword evidence="2" id="KW-1185">Reference proteome</keyword>
<evidence type="ECO:0000313" key="2">
    <source>
        <dbReference type="Proteomes" id="UP000275078"/>
    </source>
</evidence>
<dbReference type="EMBL" id="ML119672">
    <property type="protein sequence ID" value="RPA82347.1"/>
    <property type="molecule type" value="Genomic_DNA"/>
</dbReference>
<dbReference type="Proteomes" id="UP000275078">
    <property type="component" value="Unassembled WGS sequence"/>
</dbReference>
<dbReference type="AlphaFoldDB" id="A0A3N4IA48"/>
<organism evidence="1 2">
    <name type="scientific">Ascobolus immersus RN42</name>
    <dbReference type="NCBI Taxonomy" id="1160509"/>
    <lineage>
        <taxon>Eukaryota</taxon>
        <taxon>Fungi</taxon>
        <taxon>Dikarya</taxon>
        <taxon>Ascomycota</taxon>
        <taxon>Pezizomycotina</taxon>
        <taxon>Pezizomycetes</taxon>
        <taxon>Pezizales</taxon>
        <taxon>Ascobolaceae</taxon>
        <taxon>Ascobolus</taxon>
    </lineage>
</organism>
<proteinExistence type="predicted"/>
<gene>
    <name evidence="1" type="ORF">BJ508DRAFT_375813</name>
</gene>
<reference evidence="1 2" key="1">
    <citation type="journal article" date="2018" name="Nat. Ecol. Evol.">
        <title>Pezizomycetes genomes reveal the molecular basis of ectomycorrhizal truffle lifestyle.</title>
        <authorList>
            <person name="Murat C."/>
            <person name="Payen T."/>
            <person name="Noel B."/>
            <person name="Kuo A."/>
            <person name="Morin E."/>
            <person name="Chen J."/>
            <person name="Kohler A."/>
            <person name="Krizsan K."/>
            <person name="Balestrini R."/>
            <person name="Da Silva C."/>
            <person name="Montanini B."/>
            <person name="Hainaut M."/>
            <person name="Levati E."/>
            <person name="Barry K.W."/>
            <person name="Belfiori B."/>
            <person name="Cichocki N."/>
            <person name="Clum A."/>
            <person name="Dockter R.B."/>
            <person name="Fauchery L."/>
            <person name="Guy J."/>
            <person name="Iotti M."/>
            <person name="Le Tacon F."/>
            <person name="Lindquist E.A."/>
            <person name="Lipzen A."/>
            <person name="Malagnac F."/>
            <person name="Mello A."/>
            <person name="Molinier V."/>
            <person name="Miyauchi S."/>
            <person name="Poulain J."/>
            <person name="Riccioni C."/>
            <person name="Rubini A."/>
            <person name="Sitrit Y."/>
            <person name="Splivallo R."/>
            <person name="Traeger S."/>
            <person name="Wang M."/>
            <person name="Zifcakova L."/>
            <person name="Wipf D."/>
            <person name="Zambonelli A."/>
            <person name="Paolocci F."/>
            <person name="Nowrousian M."/>
            <person name="Ottonello S."/>
            <person name="Baldrian P."/>
            <person name="Spatafora J.W."/>
            <person name="Henrissat B."/>
            <person name="Nagy L.G."/>
            <person name="Aury J.M."/>
            <person name="Wincker P."/>
            <person name="Grigoriev I.V."/>
            <person name="Bonfante P."/>
            <person name="Martin F.M."/>
        </authorList>
    </citation>
    <scope>NUCLEOTIDE SEQUENCE [LARGE SCALE GENOMIC DNA]</scope>
    <source>
        <strain evidence="1 2">RN42</strain>
    </source>
</reference>
<accession>A0A3N4IA48</accession>
<sequence length="488" mass="56756">MAEPEQKIKDLCKSLERRFFEIKIVQAMEDYAGMIVPPKLFRLFTEWHVALLFERSYHSGANALRPLLQHLLETDPNLSKRLMNHLQRLLELAPELLKVSTKLLVFENGRSSLRSEESLLKRSRFRLRRLVENLGQELEYLSRFYSISLLRQRIWFVEYATKAMNWTCSSGECVEDSDEAFREEMQEYVGPPSLNEYEEALMGAAHLYRAILLHRRNHPVKLESQIQSIPSVPAGSSTEEDLELFVCIFANDAGQDKSTCGPTEPLASAVGHECTAESYSHTEEHWYEHMYGEHCWVLELWGISERHDSMEPPLFPSRDDYEERARQMKHDLRFPSYTLTSSDTLHGRTARFPALDYRWRRHPNHFFAPAYRFLELCKPGEYPRSDTLLCPICKEPALPEEPKPQLAAIDEMESLKTPVKKGIARESQDYKELDSKHTVLVQQQRRREADATKAHLIRHFRDLREKVREFVLREGSGEIPTSTSSSST</sequence>
<evidence type="ECO:0000313" key="1">
    <source>
        <dbReference type="EMBL" id="RPA82347.1"/>
    </source>
</evidence>